<keyword evidence="2" id="KW-0472">Membrane</keyword>
<protein>
    <submittedName>
        <fullName evidence="3">Uncharacterized protein</fullName>
    </submittedName>
</protein>
<keyword evidence="2" id="KW-1133">Transmembrane helix</keyword>
<name>E3ITW8_PSEI1</name>
<keyword evidence="2" id="KW-0812">Transmembrane</keyword>
<keyword evidence="4" id="KW-1185">Reference proteome</keyword>
<evidence type="ECO:0000256" key="1">
    <source>
        <dbReference type="SAM" id="MobiDB-lite"/>
    </source>
</evidence>
<dbReference type="AlphaFoldDB" id="E3ITW8"/>
<evidence type="ECO:0000313" key="4">
    <source>
        <dbReference type="Proteomes" id="UP000002484"/>
    </source>
</evidence>
<dbReference type="HOGENOM" id="CLU_1560708_0_0_11"/>
<dbReference type="EMBL" id="CP002299">
    <property type="protein sequence ID" value="ADP80015.1"/>
    <property type="molecule type" value="Genomic_DNA"/>
</dbReference>
<gene>
    <name evidence="3" type="ordered locus">FraEuI1c_1965</name>
</gene>
<feature type="transmembrane region" description="Helical" evidence="2">
    <location>
        <begin position="12"/>
        <end position="32"/>
    </location>
</feature>
<sequence>MTEAAWETVAWVAGTVALVALLAVPLACWLMLHGPVIAARLSAAISATRQGDAAAHLGDQDDLVQTLVVATYALQLGDQDRARAAVDGALHQSRAILDRMLAEAGHDALSRRDTAGHPSPRADAAPPASGTTSAAGRLHHLGLGLGLGRRGPLRRERPAAAPGPRIGRHVA</sequence>
<evidence type="ECO:0000256" key="2">
    <source>
        <dbReference type="SAM" id="Phobius"/>
    </source>
</evidence>
<dbReference type="Proteomes" id="UP000002484">
    <property type="component" value="Chromosome"/>
</dbReference>
<dbReference type="OrthoDB" id="3218550at2"/>
<dbReference type="InParanoid" id="E3ITW8"/>
<proteinExistence type="predicted"/>
<accession>E3ITW8</accession>
<feature type="compositionally biased region" description="Low complexity" evidence="1">
    <location>
        <begin position="118"/>
        <end position="136"/>
    </location>
</feature>
<organism evidence="3 4">
    <name type="scientific">Pseudofrankia inefficax (strain DSM 45817 / CECT 9037 / DDB 130130 / EuI1c)</name>
    <name type="common">Frankia inefficax</name>
    <dbReference type="NCBI Taxonomy" id="298654"/>
    <lineage>
        <taxon>Bacteria</taxon>
        <taxon>Bacillati</taxon>
        <taxon>Actinomycetota</taxon>
        <taxon>Actinomycetes</taxon>
        <taxon>Frankiales</taxon>
        <taxon>Frankiaceae</taxon>
        <taxon>Pseudofrankia</taxon>
    </lineage>
</organism>
<feature type="region of interest" description="Disordered" evidence="1">
    <location>
        <begin position="108"/>
        <end position="171"/>
    </location>
</feature>
<dbReference type="KEGG" id="fri:FraEuI1c_1965"/>
<dbReference type="RefSeq" id="WP_013423134.1">
    <property type="nucleotide sequence ID" value="NC_014666.1"/>
</dbReference>
<evidence type="ECO:0000313" key="3">
    <source>
        <dbReference type="EMBL" id="ADP80015.1"/>
    </source>
</evidence>
<reference evidence="3 4" key="1">
    <citation type="submission" date="2010-10" db="EMBL/GenBank/DDBJ databases">
        <title>Complete sequence of Frankia sp. EuI1c.</title>
        <authorList>
            <consortium name="US DOE Joint Genome Institute"/>
            <person name="Lucas S."/>
            <person name="Copeland A."/>
            <person name="Lapidus A."/>
            <person name="Cheng J.-F."/>
            <person name="Bruce D."/>
            <person name="Goodwin L."/>
            <person name="Pitluck S."/>
            <person name="Chertkov O."/>
            <person name="Detter J.C."/>
            <person name="Han C."/>
            <person name="Tapia R."/>
            <person name="Land M."/>
            <person name="Hauser L."/>
            <person name="Jeffries C."/>
            <person name="Kyrpides N."/>
            <person name="Ivanova N."/>
            <person name="Mikhailova N."/>
            <person name="Beauchemin N."/>
            <person name="Sen A."/>
            <person name="Sur S.A."/>
            <person name="Gtari M."/>
            <person name="Wall L."/>
            <person name="Tisa L."/>
            <person name="Woyke T."/>
        </authorList>
    </citation>
    <scope>NUCLEOTIDE SEQUENCE [LARGE SCALE GENOMIC DNA]</scope>
    <source>
        <strain evidence="4">DSM 45817 / CECT 9037 / EuI1c</strain>
    </source>
</reference>